<dbReference type="GO" id="GO:0003723">
    <property type="term" value="F:RNA binding"/>
    <property type="evidence" value="ECO:0007669"/>
    <property type="project" value="InterPro"/>
</dbReference>
<dbReference type="Proteomes" id="UP001370490">
    <property type="component" value="Unassembled WGS sequence"/>
</dbReference>
<dbReference type="InterPro" id="IPR046960">
    <property type="entry name" value="PPR_At4g14850-like_plant"/>
</dbReference>
<dbReference type="PANTHER" id="PTHR47926:SF500">
    <property type="entry name" value="REPEAT-CONTAINING PROTEIN, PUTATIVE-RELATED"/>
    <property type="match status" value="1"/>
</dbReference>
<reference evidence="2 3" key="1">
    <citation type="submission" date="2023-12" db="EMBL/GenBank/DDBJ databases">
        <title>A high-quality genome assembly for Dillenia turbinata (Dilleniales).</title>
        <authorList>
            <person name="Chanderbali A."/>
        </authorList>
    </citation>
    <scope>NUCLEOTIDE SEQUENCE [LARGE SCALE GENOMIC DNA]</scope>
    <source>
        <strain evidence="2">LSX21</strain>
        <tissue evidence="2">Leaf</tissue>
    </source>
</reference>
<evidence type="ECO:0000313" key="3">
    <source>
        <dbReference type="Proteomes" id="UP001370490"/>
    </source>
</evidence>
<keyword evidence="1" id="KW-0812">Transmembrane</keyword>
<proteinExistence type="predicted"/>
<accession>A0AAN8UJ14</accession>
<feature type="transmembrane region" description="Helical" evidence="1">
    <location>
        <begin position="118"/>
        <end position="140"/>
    </location>
</feature>
<evidence type="ECO:0000313" key="2">
    <source>
        <dbReference type="EMBL" id="KAK6916330.1"/>
    </source>
</evidence>
<dbReference type="GO" id="GO:0009451">
    <property type="term" value="P:RNA modification"/>
    <property type="evidence" value="ECO:0007669"/>
    <property type="project" value="InterPro"/>
</dbReference>
<keyword evidence="3" id="KW-1185">Reference proteome</keyword>
<dbReference type="EMBL" id="JBAMMX010000024">
    <property type="protein sequence ID" value="KAK6916330.1"/>
    <property type="molecule type" value="Genomic_DNA"/>
</dbReference>
<name>A0AAN8UJ14_9MAGN</name>
<protein>
    <recommendedName>
        <fullName evidence="4">Pentatricopeptide repeat-containing protein</fullName>
    </recommendedName>
</protein>
<comment type="caution">
    <text evidence="2">The sequence shown here is derived from an EMBL/GenBank/DDBJ whole genome shotgun (WGS) entry which is preliminary data.</text>
</comment>
<dbReference type="PANTHER" id="PTHR47926">
    <property type="entry name" value="PENTATRICOPEPTIDE REPEAT-CONTAINING PROTEIN"/>
    <property type="match status" value="1"/>
</dbReference>
<evidence type="ECO:0008006" key="4">
    <source>
        <dbReference type="Google" id="ProtNLM"/>
    </source>
</evidence>
<sequence length="148" mass="17198">MIWCHHVQLLESCIQSKSLTLGKQIHQAIIKDNTHFNNFTVLENLIYLYVKCDQILYARRVAYAWNGPFEEAIYLYHLMLRSGFKSTKSTYPFVLKACSSLQAVEDDMDIHNHVSFMGLSHTSIFLLLLLISMLNVGIWLRQSEFLIV</sequence>
<keyword evidence="1" id="KW-0472">Membrane</keyword>
<organism evidence="2 3">
    <name type="scientific">Dillenia turbinata</name>
    <dbReference type="NCBI Taxonomy" id="194707"/>
    <lineage>
        <taxon>Eukaryota</taxon>
        <taxon>Viridiplantae</taxon>
        <taxon>Streptophyta</taxon>
        <taxon>Embryophyta</taxon>
        <taxon>Tracheophyta</taxon>
        <taxon>Spermatophyta</taxon>
        <taxon>Magnoliopsida</taxon>
        <taxon>eudicotyledons</taxon>
        <taxon>Gunneridae</taxon>
        <taxon>Pentapetalae</taxon>
        <taxon>Dilleniales</taxon>
        <taxon>Dilleniaceae</taxon>
        <taxon>Dillenia</taxon>
    </lineage>
</organism>
<gene>
    <name evidence="2" type="ORF">RJ641_019191</name>
</gene>
<keyword evidence="1" id="KW-1133">Transmembrane helix</keyword>
<dbReference type="Gene3D" id="1.25.40.10">
    <property type="entry name" value="Tetratricopeptide repeat domain"/>
    <property type="match status" value="1"/>
</dbReference>
<evidence type="ECO:0000256" key="1">
    <source>
        <dbReference type="SAM" id="Phobius"/>
    </source>
</evidence>
<dbReference type="InterPro" id="IPR011990">
    <property type="entry name" value="TPR-like_helical_dom_sf"/>
</dbReference>
<dbReference type="AlphaFoldDB" id="A0AAN8UJ14"/>